<proteinExistence type="predicted"/>
<dbReference type="EMBL" id="ADHJ01000014">
    <property type="protein sequence ID" value="EFU42272.1"/>
    <property type="molecule type" value="Genomic_DNA"/>
</dbReference>
<comment type="caution">
    <text evidence="1">The sequence shown here is derived from an EMBL/GenBank/DDBJ whole genome shotgun (WGS) entry which is preliminary data.</text>
</comment>
<evidence type="ECO:0000313" key="1">
    <source>
        <dbReference type="EMBL" id="EFU42272.1"/>
    </source>
</evidence>
<protein>
    <submittedName>
        <fullName evidence="1">Uncharacterized protein</fullName>
    </submittedName>
</protein>
<reference evidence="1 2" key="1">
    <citation type="journal article" date="2010" name="BMC Genomics">
        <title>Genome sequence of the pattern forming Paenibacillus vortex bacterium reveals potential for thriving in complex environments.</title>
        <authorList>
            <person name="Sirota-Madi A."/>
            <person name="Olender T."/>
            <person name="Helman Y."/>
            <person name="Ingham C."/>
            <person name="Brainis I."/>
            <person name="Roth D."/>
            <person name="Hagi E."/>
            <person name="Brodsky L."/>
            <person name="Leshkowitz D."/>
            <person name="Galatenko V."/>
            <person name="Nikolaev V."/>
            <person name="Mugasimangalam R.C."/>
            <person name="Bransburg-Zabary S."/>
            <person name="Gutnick D.L."/>
            <person name="Lancet D."/>
            <person name="Ben-Jacob E."/>
        </authorList>
    </citation>
    <scope>NUCLEOTIDE SEQUENCE [LARGE SCALE GENOMIC DNA]</scope>
    <source>
        <strain evidence="1 2">V453</strain>
    </source>
</reference>
<sequence>METDERMGRPPNGWCLHQVLNVSVAEIRITAVEGAAAVVIASPVYKDSGVGPQHHYYASNPGSCRCSDILTDSRSVICLF</sequence>
<name>A0A2R9SY13_9BACL</name>
<accession>A0A2R9SY13</accession>
<dbReference type="AlphaFoldDB" id="A0A2R9SY13"/>
<keyword evidence="2" id="KW-1185">Reference proteome</keyword>
<dbReference type="Proteomes" id="UP000003094">
    <property type="component" value="Unassembled WGS sequence"/>
</dbReference>
<evidence type="ECO:0000313" key="2">
    <source>
        <dbReference type="Proteomes" id="UP000003094"/>
    </source>
</evidence>
<organism evidence="1 2">
    <name type="scientific">Paenibacillus vortex V453</name>
    <dbReference type="NCBI Taxonomy" id="715225"/>
    <lineage>
        <taxon>Bacteria</taxon>
        <taxon>Bacillati</taxon>
        <taxon>Bacillota</taxon>
        <taxon>Bacilli</taxon>
        <taxon>Bacillales</taxon>
        <taxon>Paenibacillaceae</taxon>
        <taxon>Paenibacillus</taxon>
    </lineage>
</organism>
<gene>
    <name evidence="1" type="ORF">PVOR_08310</name>
</gene>
<dbReference type="KEGG" id="pvo:PVOR_08310"/>